<evidence type="ECO:0000313" key="2">
    <source>
        <dbReference type="EMBL" id="SDY73457.1"/>
    </source>
</evidence>
<reference evidence="3" key="1">
    <citation type="submission" date="2016-10" db="EMBL/GenBank/DDBJ databases">
        <authorList>
            <person name="Varghese N."/>
            <person name="Submissions S."/>
        </authorList>
    </citation>
    <scope>NUCLEOTIDE SEQUENCE [LARGE SCALE GENOMIC DNA]</scope>
    <source>
        <strain evidence="3">SP</strain>
    </source>
</reference>
<keyword evidence="1" id="KW-0812">Transmembrane</keyword>
<evidence type="ECO:0000256" key="1">
    <source>
        <dbReference type="SAM" id="Phobius"/>
    </source>
</evidence>
<accession>A0A1H3M9N6</accession>
<feature type="transmembrane region" description="Helical" evidence="1">
    <location>
        <begin position="32"/>
        <end position="52"/>
    </location>
</feature>
<keyword evidence="1" id="KW-1133">Transmembrane helix</keyword>
<evidence type="ECO:0008006" key="4">
    <source>
        <dbReference type="Google" id="ProtNLM"/>
    </source>
</evidence>
<sequence>MLKHLFALAVKFVIVATVTLSFLSLFDVPFMWILFVTILMIIPAYILGDLIVYPKYGHLAAAVADFSYYLLALWLVLFAFVDGTTASILNAASATVFITFVEALYHEFVIGKMLKLKTAGTPLFKQTPFSTEFAEEIDVKADMKKKK</sequence>
<dbReference type="Proteomes" id="UP000198935">
    <property type="component" value="Unassembled WGS sequence"/>
</dbReference>
<dbReference type="OrthoDB" id="2111682at2"/>
<name>A0A1H3M9N6_9BACI</name>
<keyword evidence="3" id="KW-1185">Reference proteome</keyword>
<feature type="transmembrane region" description="Helical" evidence="1">
    <location>
        <begin position="59"/>
        <end position="81"/>
    </location>
</feature>
<protein>
    <recommendedName>
        <fullName evidence="4">DUF2512 family protein</fullName>
    </recommendedName>
</protein>
<evidence type="ECO:0000313" key="3">
    <source>
        <dbReference type="Proteomes" id="UP000198935"/>
    </source>
</evidence>
<feature type="transmembrane region" description="Helical" evidence="1">
    <location>
        <begin position="87"/>
        <end position="105"/>
    </location>
</feature>
<dbReference type="InterPro" id="IPR019649">
    <property type="entry name" value="DUF2512"/>
</dbReference>
<feature type="transmembrane region" description="Helical" evidence="1">
    <location>
        <begin position="5"/>
        <end position="26"/>
    </location>
</feature>
<dbReference type="EMBL" id="FNPI01000003">
    <property type="protein sequence ID" value="SDY73457.1"/>
    <property type="molecule type" value="Genomic_DNA"/>
</dbReference>
<dbReference type="Pfam" id="PF10710">
    <property type="entry name" value="DUF2512"/>
    <property type="match status" value="1"/>
</dbReference>
<organism evidence="2 3">
    <name type="scientific">Evansella caseinilytica</name>
    <dbReference type="NCBI Taxonomy" id="1503961"/>
    <lineage>
        <taxon>Bacteria</taxon>
        <taxon>Bacillati</taxon>
        <taxon>Bacillota</taxon>
        <taxon>Bacilli</taxon>
        <taxon>Bacillales</taxon>
        <taxon>Bacillaceae</taxon>
        <taxon>Evansella</taxon>
    </lineage>
</organism>
<proteinExistence type="predicted"/>
<keyword evidence="1" id="KW-0472">Membrane</keyword>
<gene>
    <name evidence="2" type="ORF">SAMN05421736_103162</name>
</gene>
<dbReference type="AlphaFoldDB" id="A0A1H3M9N6"/>